<dbReference type="InterPro" id="IPR012495">
    <property type="entry name" value="TadE-like_dom"/>
</dbReference>
<keyword evidence="1" id="KW-0472">Membrane</keyword>
<keyword evidence="4" id="KW-1185">Reference proteome</keyword>
<evidence type="ECO:0000313" key="4">
    <source>
        <dbReference type="Proteomes" id="UP000467322"/>
    </source>
</evidence>
<proteinExistence type="predicted"/>
<dbReference type="Proteomes" id="UP000467322">
    <property type="component" value="Unassembled WGS sequence"/>
</dbReference>
<dbReference type="Pfam" id="PF07811">
    <property type="entry name" value="TadE"/>
    <property type="match status" value="1"/>
</dbReference>
<evidence type="ECO:0000313" key="3">
    <source>
        <dbReference type="EMBL" id="MZR14066.1"/>
    </source>
</evidence>
<evidence type="ECO:0000259" key="2">
    <source>
        <dbReference type="Pfam" id="PF07811"/>
    </source>
</evidence>
<dbReference type="AlphaFoldDB" id="A0A845M3C7"/>
<name>A0A845M3C7_9RHOB</name>
<reference evidence="3 4" key="1">
    <citation type="submission" date="2019-12" db="EMBL/GenBank/DDBJ databases">
        <title>Maritimibacter sp. nov. sp. isolated from sea sand.</title>
        <authorList>
            <person name="Kim J."/>
            <person name="Jeong S.E."/>
            <person name="Jung H.S."/>
            <person name="Jeon C.O."/>
        </authorList>
    </citation>
    <scope>NUCLEOTIDE SEQUENCE [LARGE SCALE GENOMIC DNA]</scope>
    <source>
        <strain evidence="3 4">DP07</strain>
    </source>
</reference>
<protein>
    <submittedName>
        <fullName evidence="3">Pilus assembly protein</fullName>
    </submittedName>
</protein>
<dbReference type="RefSeq" id="WP_161352189.1">
    <property type="nucleotide sequence ID" value="NZ_WTUX01000017.1"/>
</dbReference>
<gene>
    <name evidence="3" type="ORF">GQE99_13670</name>
</gene>
<feature type="transmembrane region" description="Helical" evidence="1">
    <location>
        <begin position="21"/>
        <end position="41"/>
    </location>
</feature>
<keyword evidence="1" id="KW-1133">Transmembrane helix</keyword>
<sequence length="180" mass="20043">MRIWTKIKRGLRLAVRREDGTATIEFVILFPALMTLFLSSFEVSVLLLRSVMLDKALDTTVRELRLGWVADPTAAGLRKQLCDRTPIIPDCMNQMMIELQPISTETWTFPADMVSCIEKSADIQPSVETNFGTANDLMIVRACAKVDPFFAPSPYLLDLVPVDGSNQYAVVAASTFVNEP</sequence>
<comment type="caution">
    <text evidence="3">The sequence shown here is derived from an EMBL/GenBank/DDBJ whole genome shotgun (WGS) entry which is preliminary data.</text>
</comment>
<accession>A0A845M3C7</accession>
<keyword evidence="1" id="KW-0812">Transmembrane</keyword>
<dbReference type="EMBL" id="WTUX01000017">
    <property type="protein sequence ID" value="MZR14066.1"/>
    <property type="molecule type" value="Genomic_DNA"/>
</dbReference>
<evidence type="ECO:0000256" key="1">
    <source>
        <dbReference type="SAM" id="Phobius"/>
    </source>
</evidence>
<feature type="domain" description="TadE-like" evidence="2">
    <location>
        <begin position="20"/>
        <end position="62"/>
    </location>
</feature>
<organism evidence="3 4">
    <name type="scientific">Maritimibacter harenae</name>
    <dbReference type="NCBI Taxonomy" id="2606218"/>
    <lineage>
        <taxon>Bacteria</taxon>
        <taxon>Pseudomonadati</taxon>
        <taxon>Pseudomonadota</taxon>
        <taxon>Alphaproteobacteria</taxon>
        <taxon>Rhodobacterales</taxon>
        <taxon>Roseobacteraceae</taxon>
        <taxon>Maritimibacter</taxon>
    </lineage>
</organism>